<keyword evidence="8" id="KW-0460">Magnesium</keyword>
<dbReference type="GO" id="GO:0008654">
    <property type="term" value="P:phospholipid biosynthetic process"/>
    <property type="evidence" value="ECO:0007669"/>
    <property type="project" value="UniProtKB-KW"/>
</dbReference>
<evidence type="ECO:0000256" key="3">
    <source>
        <dbReference type="ARBA" id="ARBA00022679"/>
    </source>
</evidence>
<dbReference type="GO" id="GO:0005524">
    <property type="term" value="F:ATP binding"/>
    <property type="evidence" value="ECO:0007669"/>
    <property type="project" value="UniProtKB-KW"/>
</dbReference>
<keyword evidence="4" id="KW-0479">Metal-binding</keyword>
<dbReference type="InterPro" id="IPR016064">
    <property type="entry name" value="NAD/diacylglycerol_kinase_sf"/>
</dbReference>
<keyword evidence="7" id="KW-0067">ATP-binding</keyword>
<evidence type="ECO:0000256" key="8">
    <source>
        <dbReference type="ARBA" id="ARBA00022842"/>
    </source>
</evidence>
<evidence type="ECO:0000256" key="11">
    <source>
        <dbReference type="ARBA" id="ARBA00023264"/>
    </source>
</evidence>
<dbReference type="InterPro" id="IPR017438">
    <property type="entry name" value="ATP-NAD_kinase_N"/>
</dbReference>
<evidence type="ECO:0000313" key="14">
    <source>
        <dbReference type="Proteomes" id="UP000051012"/>
    </source>
</evidence>
<dbReference type="InterPro" id="IPR050187">
    <property type="entry name" value="Lipid_Phosphate_FormReg"/>
</dbReference>
<dbReference type="SMART" id="SM00046">
    <property type="entry name" value="DAGKc"/>
    <property type="match status" value="1"/>
</dbReference>
<evidence type="ECO:0000256" key="10">
    <source>
        <dbReference type="ARBA" id="ARBA00023209"/>
    </source>
</evidence>
<keyword evidence="10" id="KW-0594">Phospholipid biosynthesis</keyword>
<keyword evidence="5" id="KW-0547">Nucleotide-binding</keyword>
<dbReference type="NCBIfam" id="TIGR00147">
    <property type="entry name" value="YegS/Rv2252/BmrU family lipid kinase"/>
    <property type="match status" value="1"/>
</dbReference>
<dbReference type="EMBL" id="LJNI01000056">
    <property type="protein sequence ID" value="KPJ72771.1"/>
    <property type="molecule type" value="Genomic_DNA"/>
</dbReference>
<sequence length="313" mass="34793">MPQKKRLHAIVNPHAAYGRAGRSWPDVLAHLEKEGFDVTWQFTQRRGHASHLAQEAVKQGAQTIVVVGGDGTMNEIVNGVLHDPQRVPDIAIIPLGTGADLAKTLGIPDDWQEAIEILKQGRVQSIDVGEITFTTATKQWKRYFANVFDAGLGGNVDRIANTLPKGIGGLLTFLFSSLLALITFRPMRLQVWIDKKFIDDAFIPIVGVANGQFFGGDMHIAPMAKTDDGLFEILYVKDTNIFKFLIHVLGKVYRADHLQYKNVYHYQGRELRIKGDKLYLTDVDGEVEKAQDVTVSLIPKAIKIRTPLRGQAS</sequence>
<evidence type="ECO:0000256" key="4">
    <source>
        <dbReference type="ARBA" id="ARBA00022723"/>
    </source>
</evidence>
<proteinExistence type="predicted"/>
<evidence type="ECO:0000256" key="9">
    <source>
        <dbReference type="ARBA" id="ARBA00023098"/>
    </source>
</evidence>
<keyword evidence="3" id="KW-0808">Transferase</keyword>
<dbReference type="Proteomes" id="UP000051012">
    <property type="component" value="Unassembled WGS sequence"/>
</dbReference>
<dbReference type="AlphaFoldDB" id="A0A0S7YE04"/>
<keyword evidence="2" id="KW-0444">Lipid biosynthesis</keyword>
<dbReference type="Pfam" id="PF00781">
    <property type="entry name" value="DAGK_cat"/>
    <property type="match status" value="1"/>
</dbReference>
<dbReference type="PROSITE" id="PS50146">
    <property type="entry name" value="DAGK"/>
    <property type="match status" value="1"/>
</dbReference>
<evidence type="ECO:0000256" key="5">
    <source>
        <dbReference type="ARBA" id="ARBA00022741"/>
    </source>
</evidence>
<accession>A0A0S7YE04</accession>
<reference evidence="13 14" key="1">
    <citation type="journal article" date="2015" name="Microbiome">
        <title>Genomic resolution of linkages in carbon, nitrogen, and sulfur cycling among widespread estuary sediment bacteria.</title>
        <authorList>
            <person name="Baker B.J."/>
            <person name="Lazar C.S."/>
            <person name="Teske A.P."/>
            <person name="Dick G.J."/>
        </authorList>
    </citation>
    <scope>NUCLEOTIDE SEQUENCE [LARGE SCALE GENOMIC DNA]</scope>
    <source>
        <strain evidence="13">DG_78</strain>
    </source>
</reference>
<comment type="caution">
    <text evidence="13">The sequence shown here is derived from an EMBL/GenBank/DDBJ whole genome shotgun (WGS) entry which is preliminary data.</text>
</comment>
<evidence type="ECO:0000256" key="2">
    <source>
        <dbReference type="ARBA" id="ARBA00022516"/>
    </source>
</evidence>
<dbReference type="Gene3D" id="2.60.200.40">
    <property type="match status" value="1"/>
</dbReference>
<dbReference type="InterPro" id="IPR005218">
    <property type="entry name" value="Diacylglycerol/lipid_kinase"/>
</dbReference>
<dbReference type="GO" id="GO:0016301">
    <property type="term" value="F:kinase activity"/>
    <property type="evidence" value="ECO:0007669"/>
    <property type="project" value="UniProtKB-KW"/>
</dbReference>
<gene>
    <name evidence="13" type="ORF">AMJ52_05285</name>
</gene>
<evidence type="ECO:0000256" key="6">
    <source>
        <dbReference type="ARBA" id="ARBA00022777"/>
    </source>
</evidence>
<dbReference type="PANTHER" id="PTHR12358:SF106">
    <property type="entry name" value="LIPID KINASE YEGS"/>
    <property type="match status" value="1"/>
</dbReference>
<name>A0A0S7YE04_UNCT6</name>
<evidence type="ECO:0000259" key="12">
    <source>
        <dbReference type="PROSITE" id="PS50146"/>
    </source>
</evidence>
<feature type="domain" description="DAGKc" evidence="12">
    <location>
        <begin position="2"/>
        <end position="135"/>
    </location>
</feature>
<dbReference type="Pfam" id="PF19279">
    <property type="entry name" value="YegS_C"/>
    <property type="match status" value="1"/>
</dbReference>
<keyword evidence="11" id="KW-1208">Phospholipid metabolism</keyword>
<keyword evidence="6" id="KW-0418">Kinase</keyword>
<dbReference type="GO" id="GO:0005886">
    <property type="term" value="C:plasma membrane"/>
    <property type="evidence" value="ECO:0007669"/>
    <property type="project" value="TreeGrafter"/>
</dbReference>
<evidence type="ECO:0000313" key="13">
    <source>
        <dbReference type="EMBL" id="KPJ72771.1"/>
    </source>
</evidence>
<dbReference type="SUPFAM" id="SSF111331">
    <property type="entry name" value="NAD kinase/diacylglycerol kinase-like"/>
    <property type="match status" value="1"/>
</dbReference>
<comment type="cofactor">
    <cofactor evidence="1">
        <name>Mg(2+)</name>
        <dbReference type="ChEBI" id="CHEBI:18420"/>
    </cofactor>
</comment>
<keyword evidence="9" id="KW-0443">Lipid metabolism</keyword>
<dbReference type="InterPro" id="IPR045540">
    <property type="entry name" value="YegS/DAGK_C"/>
</dbReference>
<dbReference type="PANTHER" id="PTHR12358">
    <property type="entry name" value="SPHINGOSINE KINASE"/>
    <property type="match status" value="1"/>
</dbReference>
<dbReference type="Gene3D" id="3.40.50.10330">
    <property type="entry name" value="Probable inorganic polyphosphate/atp-NAD kinase, domain 1"/>
    <property type="match status" value="1"/>
</dbReference>
<dbReference type="InterPro" id="IPR001206">
    <property type="entry name" value="Diacylglycerol_kinase_cat_dom"/>
</dbReference>
<organism evidence="13 14">
    <name type="scientific">candidate division TA06 bacterium DG_78</name>
    <dbReference type="NCBI Taxonomy" id="1703772"/>
    <lineage>
        <taxon>Bacteria</taxon>
        <taxon>Bacteria division TA06</taxon>
    </lineage>
</organism>
<evidence type="ECO:0000256" key="1">
    <source>
        <dbReference type="ARBA" id="ARBA00001946"/>
    </source>
</evidence>
<dbReference type="GO" id="GO:0046872">
    <property type="term" value="F:metal ion binding"/>
    <property type="evidence" value="ECO:0007669"/>
    <property type="project" value="UniProtKB-KW"/>
</dbReference>
<protein>
    <recommendedName>
        <fullName evidence="12">DAGKc domain-containing protein</fullName>
    </recommendedName>
</protein>
<evidence type="ECO:0000256" key="7">
    <source>
        <dbReference type="ARBA" id="ARBA00022840"/>
    </source>
</evidence>